<comment type="caution">
    <text evidence="2">The sequence shown here is derived from an EMBL/GenBank/DDBJ whole genome shotgun (WGS) entry which is preliminary data.</text>
</comment>
<accession>A0AAP0II45</accession>
<organism evidence="2 3">
    <name type="scientific">Stephania japonica</name>
    <dbReference type="NCBI Taxonomy" id="461633"/>
    <lineage>
        <taxon>Eukaryota</taxon>
        <taxon>Viridiplantae</taxon>
        <taxon>Streptophyta</taxon>
        <taxon>Embryophyta</taxon>
        <taxon>Tracheophyta</taxon>
        <taxon>Spermatophyta</taxon>
        <taxon>Magnoliopsida</taxon>
        <taxon>Ranunculales</taxon>
        <taxon>Menispermaceae</taxon>
        <taxon>Menispermoideae</taxon>
        <taxon>Cissampelideae</taxon>
        <taxon>Stephania</taxon>
    </lineage>
</organism>
<keyword evidence="3" id="KW-1185">Reference proteome</keyword>
<sequence>MGKVGEGIGDLAGEEVEGGVEVLEIGEVEGERRPVKRLDSRRRVRRWGRRLREERGEVGGEVVEGEVEAVEVGGEGGGRGPERELWERKRSFREAREERLAGRAPERWLCFRLRTRRLGRPVRAARGPRNPRPSRTMWETRLFMQLTPYQLEHGLVVFRVHVERLLLGSELEDLKAIRGFRSGCWEVEMESVSESVRRKNVMVRLSRLTVEPFHCSTVDLHSVKHKNDEPNSPINNLNNAEQRSKLSVSPNVQKDSSLKKCAFSGGDLQAHWFIRGGLSRGDDFGPTVSIAS</sequence>
<reference evidence="2 3" key="1">
    <citation type="submission" date="2024-01" db="EMBL/GenBank/DDBJ databases">
        <title>Genome assemblies of Stephania.</title>
        <authorList>
            <person name="Yang L."/>
        </authorList>
    </citation>
    <scope>NUCLEOTIDE SEQUENCE [LARGE SCALE GENOMIC DNA]</scope>
    <source>
        <strain evidence="2">QJT</strain>
        <tissue evidence="2">Leaf</tissue>
    </source>
</reference>
<dbReference type="Proteomes" id="UP001417504">
    <property type="component" value="Unassembled WGS sequence"/>
</dbReference>
<proteinExistence type="predicted"/>
<evidence type="ECO:0000313" key="2">
    <source>
        <dbReference type="EMBL" id="KAK9115949.1"/>
    </source>
</evidence>
<evidence type="ECO:0000256" key="1">
    <source>
        <dbReference type="SAM" id="MobiDB-lite"/>
    </source>
</evidence>
<feature type="region of interest" description="Disordered" evidence="1">
    <location>
        <begin position="222"/>
        <end position="252"/>
    </location>
</feature>
<gene>
    <name evidence="2" type="ORF">Sjap_014896</name>
</gene>
<dbReference type="AlphaFoldDB" id="A0AAP0II45"/>
<evidence type="ECO:0000313" key="3">
    <source>
        <dbReference type="Proteomes" id="UP001417504"/>
    </source>
</evidence>
<protein>
    <submittedName>
        <fullName evidence="2">Uncharacterized protein</fullName>
    </submittedName>
</protein>
<dbReference type="EMBL" id="JBBNAE010000006">
    <property type="protein sequence ID" value="KAK9115949.1"/>
    <property type="molecule type" value="Genomic_DNA"/>
</dbReference>
<feature type="compositionally biased region" description="Polar residues" evidence="1">
    <location>
        <begin position="230"/>
        <end position="252"/>
    </location>
</feature>
<name>A0AAP0II45_9MAGN</name>